<reference evidence="8 9" key="1">
    <citation type="submission" date="2016-11" db="EMBL/GenBank/DDBJ databases">
        <authorList>
            <person name="Jaros S."/>
            <person name="Januszkiewicz K."/>
            <person name="Wedrychowicz H."/>
        </authorList>
    </citation>
    <scope>NUCLEOTIDE SEQUENCE [LARGE SCALE GENOMIC DNA]</scope>
    <source>
        <strain evidence="8 9">DSM 9297</strain>
    </source>
</reference>
<name>A0A1M5JJX6_9EURY</name>
<protein>
    <submittedName>
        <fullName evidence="8">Predicted arabinose efflux permease, MFS family</fullName>
    </submittedName>
</protein>
<feature type="transmembrane region" description="Helical" evidence="6">
    <location>
        <begin position="98"/>
        <end position="119"/>
    </location>
</feature>
<evidence type="ECO:0000313" key="8">
    <source>
        <dbReference type="EMBL" id="SHG40884.1"/>
    </source>
</evidence>
<dbReference type="InterPro" id="IPR050189">
    <property type="entry name" value="MFS_Efflux_Transporters"/>
</dbReference>
<dbReference type="InterPro" id="IPR036259">
    <property type="entry name" value="MFS_trans_sf"/>
</dbReference>
<keyword evidence="5 6" id="KW-0472">Membrane</keyword>
<keyword evidence="4 6" id="KW-1133">Transmembrane helix</keyword>
<feature type="transmembrane region" description="Helical" evidence="6">
    <location>
        <begin position="74"/>
        <end position="92"/>
    </location>
</feature>
<organism evidence="8 9">
    <name type="scientific">Halobaculum gomorrense</name>
    <dbReference type="NCBI Taxonomy" id="43928"/>
    <lineage>
        <taxon>Archaea</taxon>
        <taxon>Methanobacteriati</taxon>
        <taxon>Methanobacteriota</taxon>
        <taxon>Stenosarchaea group</taxon>
        <taxon>Halobacteria</taxon>
        <taxon>Halobacteriales</taxon>
        <taxon>Haloferacaceae</taxon>
        <taxon>Halobaculum</taxon>
    </lineage>
</organism>
<feature type="transmembrane region" description="Helical" evidence="6">
    <location>
        <begin position="295"/>
        <end position="315"/>
    </location>
</feature>
<dbReference type="Gene3D" id="1.20.1250.20">
    <property type="entry name" value="MFS general substrate transporter like domains"/>
    <property type="match status" value="1"/>
</dbReference>
<dbReference type="PANTHER" id="PTHR43124:SF3">
    <property type="entry name" value="CHLORAMPHENICOL EFFLUX PUMP RV0191"/>
    <property type="match status" value="1"/>
</dbReference>
<accession>A0A1M5JJX6</accession>
<feature type="transmembrane region" description="Helical" evidence="6">
    <location>
        <begin position="158"/>
        <end position="177"/>
    </location>
</feature>
<keyword evidence="2" id="KW-1003">Cell membrane</keyword>
<feature type="transmembrane region" description="Helical" evidence="6">
    <location>
        <begin position="215"/>
        <end position="234"/>
    </location>
</feature>
<dbReference type="SUPFAM" id="SSF103473">
    <property type="entry name" value="MFS general substrate transporter"/>
    <property type="match status" value="1"/>
</dbReference>
<feature type="transmembrane region" description="Helical" evidence="6">
    <location>
        <begin position="354"/>
        <end position="378"/>
    </location>
</feature>
<evidence type="ECO:0000256" key="1">
    <source>
        <dbReference type="ARBA" id="ARBA00004651"/>
    </source>
</evidence>
<evidence type="ECO:0000256" key="2">
    <source>
        <dbReference type="ARBA" id="ARBA00022475"/>
    </source>
</evidence>
<feature type="domain" description="Major facilitator superfamily (MFS) profile" evidence="7">
    <location>
        <begin position="1"/>
        <end position="407"/>
    </location>
</feature>
<dbReference type="GO" id="GO:0005886">
    <property type="term" value="C:plasma membrane"/>
    <property type="evidence" value="ECO:0007669"/>
    <property type="project" value="UniProtKB-SubCell"/>
</dbReference>
<evidence type="ECO:0000256" key="5">
    <source>
        <dbReference type="ARBA" id="ARBA00023136"/>
    </source>
</evidence>
<dbReference type="EMBL" id="FQWV01000001">
    <property type="protein sequence ID" value="SHG40884.1"/>
    <property type="molecule type" value="Genomic_DNA"/>
</dbReference>
<feature type="transmembrane region" description="Helical" evidence="6">
    <location>
        <begin position="12"/>
        <end position="34"/>
    </location>
</feature>
<dbReference type="RefSeq" id="WP_143165332.1">
    <property type="nucleotide sequence ID" value="NZ_FQWV01000001.1"/>
</dbReference>
<dbReference type="STRING" id="43928.SAMN05443636_0144"/>
<evidence type="ECO:0000313" key="9">
    <source>
        <dbReference type="Proteomes" id="UP000184357"/>
    </source>
</evidence>
<dbReference type="Pfam" id="PF07690">
    <property type="entry name" value="MFS_1"/>
    <property type="match status" value="1"/>
</dbReference>
<dbReference type="AlphaFoldDB" id="A0A1M5JJX6"/>
<gene>
    <name evidence="8" type="ORF">SAMN05443636_0144</name>
</gene>
<feature type="transmembrane region" description="Helical" evidence="6">
    <location>
        <begin position="267"/>
        <end position="283"/>
    </location>
</feature>
<dbReference type="InterPro" id="IPR011701">
    <property type="entry name" value="MFS"/>
</dbReference>
<keyword evidence="9" id="KW-1185">Reference proteome</keyword>
<dbReference type="GO" id="GO:0022857">
    <property type="term" value="F:transmembrane transporter activity"/>
    <property type="evidence" value="ECO:0007669"/>
    <property type="project" value="InterPro"/>
</dbReference>
<feature type="transmembrane region" description="Helical" evidence="6">
    <location>
        <begin position="384"/>
        <end position="405"/>
    </location>
</feature>
<feature type="transmembrane region" description="Helical" evidence="6">
    <location>
        <begin position="321"/>
        <end position="342"/>
    </location>
</feature>
<sequence length="407" mass="41375">MNANDRAITGFTMLGHALFHTYELSIPVFLVAWLDAFDASAAVLGTVVGVGYALVGAGALPAGVLSDRIPSRTLVLASLAGMGGGFLALSAAPNEWVIAVALAVWGAAASLYHPAGLALLSRGTRERGEAFAAHGAAGNVGTVLGPLLAAVGLSLFDWRTVALAFVLPAVVGVALSVRIDFDETAAVDGGPAEPDGGTARAGVSSVEEFLTESRLLFTGGFVLVFLVVMLYGLYYRGVLTFLPEVLAGLPVFSPVEIAGATVEPGRYAYAGLLVVGIGGQYLGGRLTDEYDTVRLLVGAFAGLVVVSLAFLPAAAAGIAPLIAVCVVLGFGVYFVAPVYQATIADHVASERRGLSYGFTYLGMFGVGALGAALAGWVLTVASQTALFTVLAGIVGAAAVVAGVLLRR</sequence>
<evidence type="ECO:0000259" key="7">
    <source>
        <dbReference type="PROSITE" id="PS50850"/>
    </source>
</evidence>
<proteinExistence type="predicted"/>
<evidence type="ECO:0000256" key="4">
    <source>
        <dbReference type="ARBA" id="ARBA00022989"/>
    </source>
</evidence>
<comment type="subcellular location">
    <subcellularLocation>
        <location evidence="1">Cell membrane</location>
        <topology evidence="1">Multi-pass membrane protein</topology>
    </subcellularLocation>
</comment>
<dbReference type="Proteomes" id="UP000184357">
    <property type="component" value="Unassembled WGS sequence"/>
</dbReference>
<evidence type="ECO:0000256" key="6">
    <source>
        <dbReference type="SAM" id="Phobius"/>
    </source>
</evidence>
<keyword evidence="3 6" id="KW-0812">Transmembrane</keyword>
<dbReference type="PROSITE" id="PS50850">
    <property type="entry name" value="MFS"/>
    <property type="match status" value="1"/>
</dbReference>
<dbReference type="InterPro" id="IPR020846">
    <property type="entry name" value="MFS_dom"/>
</dbReference>
<feature type="transmembrane region" description="Helical" evidence="6">
    <location>
        <begin position="131"/>
        <end position="152"/>
    </location>
</feature>
<evidence type="ECO:0000256" key="3">
    <source>
        <dbReference type="ARBA" id="ARBA00022692"/>
    </source>
</evidence>
<feature type="transmembrane region" description="Helical" evidence="6">
    <location>
        <begin position="40"/>
        <end position="62"/>
    </location>
</feature>
<dbReference type="PANTHER" id="PTHR43124">
    <property type="entry name" value="PURINE EFFLUX PUMP PBUE"/>
    <property type="match status" value="1"/>
</dbReference>